<protein>
    <recommendedName>
        <fullName evidence="4">Lipoprotein</fullName>
    </recommendedName>
</protein>
<keyword evidence="3" id="KW-1185">Reference proteome</keyword>
<evidence type="ECO:0000313" key="3">
    <source>
        <dbReference type="Proteomes" id="UP001222275"/>
    </source>
</evidence>
<keyword evidence="1" id="KW-0812">Transmembrane</keyword>
<accession>A0ABY8C8Y8</accession>
<feature type="transmembrane region" description="Helical" evidence="1">
    <location>
        <begin position="71"/>
        <end position="89"/>
    </location>
</feature>
<dbReference type="RefSeq" id="WP_275594695.1">
    <property type="nucleotide sequence ID" value="NZ_CP102381.1"/>
</dbReference>
<sequence length="160" mass="18564">MTSFNSGWYKIFAIVSLALILSACTAGDSQFTQETPAGFWWGLWHGIISIISLIIHIFNENVAVYETYNTGGWYDFGFLIGVISIWGGGCHMNCKSAEKKQREKEWDEIGEKVENKVMRKLKIWAEDDDETTMTDKEWEEIGEKVEKKLKRKIREWAEKE</sequence>
<reference evidence="2 3" key="1">
    <citation type="submission" date="2022-06" db="EMBL/GenBank/DDBJ databases">
        <title>Thiomicrohabdus sp. nov, an obligately chemolithoautotrophic, sulfur-oxidizing bacterium isolated from beach of Guanyin Mountain. Amoy.</title>
        <authorList>
            <person name="Zhu H."/>
        </authorList>
    </citation>
    <scope>NUCLEOTIDE SEQUENCE [LARGE SCALE GENOMIC DNA]</scope>
    <source>
        <strain evidence="2 3">XGS-01</strain>
    </source>
</reference>
<gene>
    <name evidence="2" type="ORF">NR989_10540</name>
</gene>
<keyword evidence="1" id="KW-1133">Transmembrane helix</keyword>
<organism evidence="2 3">
    <name type="scientific">Thiomicrorhabdus lithotrophica</name>
    <dbReference type="NCBI Taxonomy" id="2949997"/>
    <lineage>
        <taxon>Bacteria</taxon>
        <taxon>Pseudomonadati</taxon>
        <taxon>Pseudomonadota</taxon>
        <taxon>Gammaproteobacteria</taxon>
        <taxon>Thiotrichales</taxon>
        <taxon>Piscirickettsiaceae</taxon>
        <taxon>Thiomicrorhabdus</taxon>
    </lineage>
</organism>
<keyword evidence="1" id="KW-0472">Membrane</keyword>
<name>A0ABY8C8Y8_9GAMM</name>
<dbReference type="Proteomes" id="UP001222275">
    <property type="component" value="Chromosome"/>
</dbReference>
<evidence type="ECO:0008006" key="4">
    <source>
        <dbReference type="Google" id="ProtNLM"/>
    </source>
</evidence>
<dbReference type="EMBL" id="CP102381">
    <property type="protein sequence ID" value="WEJ62438.1"/>
    <property type="molecule type" value="Genomic_DNA"/>
</dbReference>
<evidence type="ECO:0000256" key="1">
    <source>
        <dbReference type="SAM" id="Phobius"/>
    </source>
</evidence>
<proteinExistence type="predicted"/>
<evidence type="ECO:0000313" key="2">
    <source>
        <dbReference type="EMBL" id="WEJ62438.1"/>
    </source>
</evidence>
<feature type="transmembrane region" description="Helical" evidence="1">
    <location>
        <begin position="42"/>
        <end position="59"/>
    </location>
</feature>